<protein>
    <submittedName>
        <fullName evidence="1">Uncharacterized protein</fullName>
    </submittedName>
</protein>
<name>A0ABU4ZX14_9HYPH</name>
<gene>
    <name evidence="1" type="ORF">RFM68_31345</name>
</gene>
<evidence type="ECO:0000313" key="2">
    <source>
        <dbReference type="Proteomes" id="UP001276840"/>
    </source>
</evidence>
<sequence>MILNLQLVFDFLKQVFGIGGNSGGFSEQQGDDYAHCAQPALNLLGTKI</sequence>
<dbReference type="EMBL" id="JAVIJF010000033">
    <property type="protein sequence ID" value="MDX8528972.1"/>
    <property type="molecule type" value="Genomic_DNA"/>
</dbReference>
<proteinExistence type="predicted"/>
<reference evidence="1 2" key="1">
    <citation type="submission" date="2023-08" db="EMBL/GenBank/DDBJ databases">
        <title>Implementing the SeqCode for naming new Mesorhizobium species isolated from Vachellia karroo root nodules.</title>
        <authorList>
            <person name="Van Lill M."/>
        </authorList>
    </citation>
    <scope>NUCLEOTIDE SEQUENCE [LARGE SCALE GENOMIC DNA]</scope>
    <source>
        <strain evidence="1 2">MSK 1335</strain>
    </source>
</reference>
<dbReference type="RefSeq" id="WP_320236845.1">
    <property type="nucleotide sequence ID" value="NZ_JAVIJF010000033.1"/>
</dbReference>
<keyword evidence="2" id="KW-1185">Reference proteome</keyword>
<accession>A0ABU4ZX14</accession>
<evidence type="ECO:0000313" key="1">
    <source>
        <dbReference type="EMBL" id="MDX8528972.1"/>
    </source>
</evidence>
<organism evidence="1 2">
    <name type="scientific">Mesorhizobium montanum</name>
    <dbReference type="NCBI Taxonomy" id="3072323"/>
    <lineage>
        <taxon>Bacteria</taxon>
        <taxon>Pseudomonadati</taxon>
        <taxon>Pseudomonadota</taxon>
        <taxon>Alphaproteobacteria</taxon>
        <taxon>Hyphomicrobiales</taxon>
        <taxon>Phyllobacteriaceae</taxon>
        <taxon>Mesorhizobium</taxon>
    </lineage>
</organism>
<comment type="caution">
    <text evidence="1">The sequence shown here is derived from an EMBL/GenBank/DDBJ whole genome shotgun (WGS) entry which is preliminary data.</text>
</comment>
<dbReference type="Proteomes" id="UP001276840">
    <property type="component" value="Unassembled WGS sequence"/>
</dbReference>